<evidence type="ECO:0000256" key="1">
    <source>
        <dbReference type="SAM" id="MobiDB-lite"/>
    </source>
</evidence>
<dbReference type="EMBL" id="OZ034822">
    <property type="protein sequence ID" value="CAL1410675.1"/>
    <property type="molecule type" value="Genomic_DNA"/>
</dbReference>
<name>A0AAV2GMH4_9ROSI</name>
<feature type="region of interest" description="Disordered" evidence="1">
    <location>
        <begin position="51"/>
        <end position="70"/>
    </location>
</feature>
<dbReference type="AlphaFoldDB" id="A0AAV2GMH4"/>
<feature type="region of interest" description="Disordered" evidence="1">
    <location>
        <begin position="1"/>
        <end position="25"/>
    </location>
</feature>
<protein>
    <submittedName>
        <fullName evidence="2">Uncharacterized protein</fullName>
    </submittedName>
</protein>
<dbReference type="Proteomes" id="UP001497516">
    <property type="component" value="Chromosome 9"/>
</dbReference>
<proteinExistence type="predicted"/>
<gene>
    <name evidence="2" type="ORF">LTRI10_LOCUS50076</name>
</gene>
<evidence type="ECO:0000313" key="3">
    <source>
        <dbReference type="Proteomes" id="UP001497516"/>
    </source>
</evidence>
<reference evidence="2 3" key="1">
    <citation type="submission" date="2024-04" db="EMBL/GenBank/DDBJ databases">
        <authorList>
            <person name="Fracassetti M."/>
        </authorList>
    </citation>
    <scope>NUCLEOTIDE SEQUENCE [LARGE SCALE GENOMIC DNA]</scope>
</reference>
<keyword evidence="3" id="KW-1185">Reference proteome</keyword>
<feature type="compositionally biased region" description="Polar residues" evidence="1">
    <location>
        <begin position="59"/>
        <end position="70"/>
    </location>
</feature>
<organism evidence="2 3">
    <name type="scientific">Linum trigynum</name>
    <dbReference type="NCBI Taxonomy" id="586398"/>
    <lineage>
        <taxon>Eukaryota</taxon>
        <taxon>Viridiplantae</taxon>
        <taxon>Streptophyta</taxon>
        <taxon>Embryophyta</taxon>
        <taxon>Tracheophyta</taxon>
        <taxon>Spermatophyta</taxon>
        <taxon>Magnoliopsida</taxon>
        <taxon>eudicotyledons</taxon>
        <taxon>Gunneridae</taxon>
        <taxon>Pentapetalae</taxon>
        <taxon>rosids</taxon>
        <taxon>fabids</taxon>
        <taxon>Malpighiales</taxon>
        <taxon>Linaceae</taxon>
        <taxon>Linum</taxon>
    </lineage>
</organism>
<evidence type="ECO:0000313" key="2">
    <source>
        <dbReference type="EMBL" id="CAL1410675.1"/>
    </source>
</evidence>
<sequence>MDEDKCGELTRGPCDDDGEDSVGRVGESGPVTLCMGEVIACSGEKLVLVATSTSSSSTRNGGTQWNSRGS</sequence>
<accession>A0AAV2GMH4</accession>